<dbReference type="GO" id="GO:0016166">
    <property type="term" value="F:phytoene dehydrogenase activity"/>
    <property type="evidence" value="ECO:0007669"/>
    <property type="project" value="UniProtKB-ARBA"/>
</dbReference>
<reference evidence="15 16" key="1">
    <citation type="submission" date="2024-10" db="EMBL/GenBank/DDBJ databases">
        <title>Updated reference genomes for cyclostephanoid diatoms.</title>
        <authorList>
            <person name="Roberts W.R."/>
            <person name="Alverson A.J."/>
        </authorList>
    </citation>
    <scope>NUCLEOTIDE SEQUENCE [LARGE SCALE GENOMIC DNA]</scope>
    <source>
        <strain evidence="15 16">AJA228-03</strain>
    </source>
</reference>
<comment type="caution">
    <text evidence="15">The sequence shown here is derived from an EMBL/GenBank/DDBJ whole genome shotgun (WGS) entry which is preliminary data.</text>
</comment>
<protein>
    <recommendedName>
        <fullName evidence="12">Amine oxidase</fullName>
        <ecNumber evidence="12">1.4.3.-</ecNumber>
    </recommendedName>
</protein>
<comment type="catalytic activity">
    <reaction evidence="10">
        <text>2 a plastoquinone + 15-cis-phytoene = 9,9',15-tri-cis-zeta-carotene + 2 a plastoquinol</text>
        <dbReference type="Rhea" id="RHEA:30287"/>
        <dbReference type="Rhea" id="RHEA-COMP:9561"/>
        <dbReference type="Rhea" id="RHEA-COMP:9562"/>
        <dbReference type="ChEBI" id="CHEBI:17757"/>
        <dbReference type="ChEBI" id="CHEBI:27787"/>
        <dbReference type="ChEBI" id="CHEBI:48717"/>
        <dbReference type="ChEBI" id="CHEBI:62192"/>
        <dbReference type="EC" id="1.3.5.5"/>
    </reaction>
</comment>
<comment type="subcellular location">
    <subcellularLocation>
        <location evidence="2">Membrane</location>
        <topology evidence="2">Peripheral membrane protein</topology>
    </subcellularLocation>
    <subcellularLocation>
        <location evidence="3">Plastid</location>
        <location evidence="3">Chromoplast</location>
    </subcellularLocation>
</comment>
<dbReference type="EC" id="1.4.3.-" evidence="12"/>
<dbReference type="GO" id="GO:0016020">
    <property type="term" value="C:membrane"/>
    <property type="evidence" value="ECO:0007669"/>
    <property type="project" value="UniProtKB-SubCell"/>
</dbReference>
<name>A0ABD3RE54_9STRA</name>
<dbReference type="EMBL" id="JALLPB020000269">
    <property type="protein sequence ID" value="KAL3811302.1"/>
    <property type="molecule type" value="Genomic_DNA"/>
</dbReference>
<keyword evidence="12" id="KW-0274">FAD</keyword>
<feature type="binding site" evidence="11">
    <location>
        <position position="399"/>
    </location>
    <ligand>
        <name>FAD</name>
        <dbReference type="ChEBI" id="CHEBI:57692"/>
    </ligand>
</feature>
<keyword evidence="7" id="KW-0934">Plastid</keyword>
<accession>A0ABD3RE54</accession>
<evidence type="ECO:0000313" key="15">
    <source>
        <dbReference type="EMBL" id="KAL3811302.1"/>
    </source>
</evidence>
<dbReference type="PANTHER" id="PTHR42923:SF45">
    <property type="entry name" value="15-CIS-PHYTOENE DESATURASE, CHLOROPLASTIC_CHROMOPLASTIC"/>
    <property type="match status" value="1"/>
</dbReference>
<proteinExistence type="inferred from homology"/>
<dbReference type="Pfam" id="PF01593">
    <property type="entry name" value="Amino_oxidase"/>
    <property type="match status" value="2"/>
</dbReference>
<dbReference type="InterPro" id="IPR001613">
    <property type="entry name" value="Flavin_amine_oxidase"/>
</dbReference>
<dbReference type="GO" id="GO:0016117">
    <property type="term" value="P:carotenoid biosynthetic process"/>
    <property type="evidence" value="ECO:0007669"/>
    <property type="project" value="UniProtKB-KW"/>
</dbReference>
<evidence type="ECO:0000256" key="5">
    <source>
        <dbReference type="ARBA" id="ARBA00006046"/>
    </source>
</evidence>
<dbReference type="InterPro" id="IPR002937">
    <property type="entry name" value="Amino_oxidase"/>
</dbReference>
<gene>
    <name evidence="15" type="ORF">ACHAXA_007164</name>
</gene>
<comment type="cofactor">
    <cofactor evidence="1 12">
        <name>FAD</name>
        <dbReference type="ChEBI" id="CHEBI:57692"/>
    </cofactor>
</comment>
<evidence type="ECO:0000256" key="13">
    <source>
        <dbReference type="SAM" id="MobiDB-lite"/>
    </source>
</evidence>
<evidence type="ECO:0000256" key="8">
    <source>
        <dbReference type="ARBA" id="ARBA00023002"/>
    </source>
</evidence>
<dbReference type="InterPro" id="IPR014102">
    <property type="entry name" value="Phytoene_desaturase"/>
</dbReference>
<evidence type="ECO:0000256" key="12">
    <source>
        <dbReference type="RuleBase" id="RU362067"/>
    </source>
</evidence>
<evidence type="ECO:0000256" key="9">
    <source>
        <dbReference type="ARBA" id="ARBA00023136"/>
    </source>
</evidence>
<keyword evidence="8 12" id="KW-0560">Oxidoreductase</keyword>
<evidence type="ECO:0000313" key="16">
    <source>
        <dbReference type="Proteomes" id="UP001530377"/>
    </source>
</evidence>
<dbReference type="SUPFAM" id="SSF51905">
    <property type="entry name" value="FAD/NAD(P)-binding domain"/>
    <property type="match status" value="2"/>
</dbReference>
<dbReference type="PRINTS" id="PR00757">
    <property type="entry name" value="AMINEOXDASEF"/>
</dbReference>
<keyword evidence="12" id="KW-0285">Flavoprotein</keyword>
<feature type="binding site" evidence="11">
    <location>
        <position position="511"/>
    </location>
    <ligand>
        <name>substrate</name>
    </ligand>
</feature>
<evidence type="ECO:0000256" key="2">
    <source>
        <dbReference type="ARBA" id="ARBA00004170"/>
    </source>
</evidence>
<feature type="binding site" evidence="11">
    <location>
        <begin position="191"/>
        <end position="192"/>
    </location>
    <ligand>
        <name>FAD</name>
        <dbReference type="ChEBI" id="CHEBI:57692"/>
    </ligand>
</feature>
<dbReference type="NCBIfam" id="TIGR02731">
    <property type="entry name" value="phytoene_desat"/>
    <property type="match status" value="1"/>
</dbReference>
<keyword evidence="7" id="KW-0957">Chromoplast</keyword>
<evidence type="ECO:0000256" key="3">
    <source>
        <dbReference type="ARBA" id="ARBA00004260"/>
    </source>
</evidence>
<dbReference type="Gene3D" id="3.50.50.60">
    <property type="entry name" value="FAD/NAD(P)-binding domain"/>
    <property type="match status" value="2"/>
</dbReference>
<feature type="domain" description="Amine oxidase" evidence="14">
    <location>
        <begin position="171"/>
        <end position="622"/>
    </location>
</feature>
<evidence type="ECO:0000256" key="10">
    <source>
        <dbReference type="ARBA" id="ARBA00049319"/>
    </source>
</evidence>
<organism evidence="15 16">
    <name type="scientific">Cyclostephanos tholiformis</name>
    <dbReference type="NCBI Taxonomy" id="382380"/>
    <lineage>
        <taxon>Eukaryota</taxon>
        <taxon>Sar</taxon>
        <taxon>Stramenopiles</taxon>
        <taxon>Ochrophyta</taxon>
        <taxon>Bacillariophyta</taxon>
        <taxon>Coscinodiscophyceae</taxon>
        <taxon>Thalassiosirophycidae</taxon>
        <taxon>Stephanodiscales</taxon>
        <taxon>Stephanodiscaceae</taxon>
        <taxon>Cyclostephanos</taxon>
    </lineage>
</organism>
<evidence type="ECO:0000256" key="7">
    <source>
        <dbReference type="ARBA" id="ARBA00022904"/>
    </source>
</evidence>
<comment type="similarity">
    <text evidence="12">Belongs to the flavin monoamine oxidase family.</text>
</comment>
<evidence type="ECO:0000259" key="14">
    <source>
        <dbReference type="Pfam" id="PF01593"/>
    </source>
</evidence>
<evidence type="ECO:0000256" key="1">
    <source>
        <dbReference type="ARBA" id="ARBA00001974"/>
    </source>
</evidence>
<comment type="similarity">
    <text evidence="5">Belongs to the carotenoid/retinoid oxidoreductase family.</text>
</comment>
<dbReference type="InterPro" id="IPR036188">
    <property type="entry name" value="FAD/NAD-bd_sf"/>
</dbReference>
<comment type="pathway">
    <text evidence="4">Carotenoid biosynthesis; lycopene biosynthesis.</text>
</comment>
<dbReference type="Proteomes" id="UP001530377">
    <property type="component" value="Unassembled WGS sequence"/>
</dbReference>
<keyword evidence="6" id="KW-0125">Carotenoid biosynthesis</keyword>
<feature type="binding site" evidence="11">
    <location>
        <position position="172"/>
    </location>
    <ligand>
        <name>FAD</name>
        <dbReference type="ChEBI" id="CHEBI:57692"/>
    </ligand>
</feature>
<keyword evidence="16" id="KW-1185">Reference proteome</keyword>
<sequence>MVFVGHVISKPLRVFNGIEVGRAWLGWAADMSAAAKANRASIMARKIASLSTSYTNSLISNSQQQKHTIIIAGASDRLMPSPETTMPTIAPLVLLLLVFSANGFMTSPTTKYSTRLHSSKSLRRPTPSRISQTQNYHDAKALSHKFIEDYQRLRQNNGGEKKRVVIFGGGLSGLACAKYLSDAGHEPILFEARAMLGGKVAAWQDEDGDYIETGLHIFFGAYPNIHNLLQELGIGDRLNWAPHRMTFAMQELPGQFTTFDFPPDIPAPFNMAAAILRNTQMLTLEEKIKMVPALLPMLLEGQSFIDAQDEKSVLQFMSEYSMPTRINEEIFIAMGKALDFIDPDKLSMTVVLTAMNRFINEADGSQTAFLDGNPPERLCQPIKEWVERKGGTVVCSSPVLEILLDEEDNTVKCLKLANGSTVTADYYVSAVPVDVLKRLIPTKWSTIPYFRQLDELVGIPVINIQLWFDRKLNSIDGLCFSRSPLLSVYADMSNNCEEYADEKRSMLELVFAPCSPEAGASVNWIAKTDAEIVDATMKELERLFPTEVGPHTSIERRANLVKSTVVRVPHSVYAATPGRNKFRPSQVSPIDNFVMAGDYASQKYLGSMEGAVLSGKLAAEVICDKTMGRSNRYGLREVHSSVQGAVLKERSPVGITGNSPLSFGGGQQEWVERKGGTVVCSSPVLEILLDEEDNTVKCLKLANGSTVTADYYVSAVPVDVLKWLIPTKWSTIPYFRQLDELVGIPVINIQLWFDRKLNSIDGLCFSRSPLLSVYADMSNNCEEYADEKRSMLELVFAPCSPEAGASVNWIAKTDAEIVDATMKELEQLFPTEVGPHTSIERCANLV</sequence>
<evidence type="ECO:0000256" key="11">
    <source>
        <dbReference type="PIRSR" id="PIRSR601613-1"/>
    </source>
</evidence>
<keyword evidence="9" id="KW-0472">Membrane</keyword>
<evidence type="ECO:0000256" key="6">
    <source>
        <dbReference type="ARBA" id="ARBA00022746"/>
    </source>
</evidence>
<dbReference type="PANTHER" id="PTHR42923">
    <property type="entry name" value="PROTOPORPHYRINOGEN OXIDASE"/>
    <property type="match status" value="1"/>
</dbReference>
<dbReference type="InterPro" id="IPR050464">
    <property type="entry name" value="Zeta_carotene_desat/Oxidored"/>
</dbReference>
<dbReference type="FunFam" id="3.50.50.60:FF:000091">
    <property type="entry name" value="15-cis-phytoene desaturase, chloroplastic/chromoplastic"/>
    <property type="match status" value="1"/>
</dbReference>
<feature type="region of interest" description="Disordered" evidence="13">
    <location>
        <begin position="115"/>
        <end position="134"/>
    </location>
</feature>
<feature type="domain" description="Amine oxidase" evidence="14">
    <location>
        <begin position="672"/>
        <end position="835"/>
    </location>
</feature>
<dbReference type="AlphaFoldDB" id="A0ABD3RE54"/>
<evidence type="ECO:0000256" key="4">
    <source>
        <dbReference type="ARBA" id="ARBA00004900"/>
    </source>
</evidence>